<dbReference type="SUPFAM" id="SSF55347">
    <property type="entry name" value="Glyceraldehyde-3-phosphate dehydrogenase-like, C-terminal domain"/>
    <property type="match status" value="1"/>
</dbReference>
<dbReference type="InterPro" id="IPR000683">
    <property type="entry name" value="Gfo/Idh/MocA-like_OxRdtase_N"/>
</dbReference>
<dbReference type="PANTHER" id="PTHR43377">
    <property type="entry name" value="BILIVERDIN REDUCTASE A"/>
    <property type="match status" value="1"/>
</dbReference>
<evidence type="ECO:0000313" key="3">
    <source>
        <dbReference type="EMBL" id="MBP1996619.1"/>
    </source>
</evidence>
<keyword evidence="4" id="KW-1185">Reference proteome</keyword>
<comment type="caution">
    <text evidence="3">The sequence shown here is derived from an EMBL/GenBank/DDBJ whole genome shotgun (WGS) entry which is preliminary data.</text>
</comment>
<dbReference type="InterPro" id="IPR051450">
    <property type="entry name" value="Gfo/Idh/MocA_Oxidoreductases"/>
</dbReference>
<reference evidence="3 4" key="1">
    <citation type="submission" date="2021-03" db="EMBL/GenBank/DDBJ databases">
        <title>Genomic Encyclopedia of Type Strains, Phase IV (KMG-IV): sequencing the most valuable type-strain genomes for metagenomic binning, comparative biology and taxonomic classification.</title>
        <authorList>
            <person name="Goeker M."/>
        </authorList>
    </citation>
    <scope>NUCLEOTIDE SEQUENCE [LARGE SCALE GENOMIC DNA]</scope>
    <source>
        <strain evidence="3 4">DSM 26048</strain>
    </source>
</reference>
<dbReference type="InterPro" id="IPR055170">
    <property type="entry name" value="GFO_IDH_MocA-like_dom"/>
</dbReference>
<dbReference type="Proteomes" id="UP001519287">
    <property type="component" value="Unassembled WGS sequence"/>
</dbReference>
<sequence length="358" mass="40286">MNKIRLGIIGCGIMSENHAKGYQELTDQMIVTATADIVLERAQNMADSIGEVGVVVTDYRDLLDHVDAVLIALPHDLHYEVSSYFLNAGKHVLVEKPLALNEQQCLELIDTSKQTGNVLMTAYPMRFHPLVVKMKELIDNKVYGELFQISMWTEQFTRYEPGHWALSADRLGGGQFFSHGCHYVDLLLWIMGRPVKGVHMGTNKGTPWMEKEGTSHVTIEFESGAIGYHAGTWGARGTKLGWSFHAHCTDGMIEFNYGENKLVIHKNLLKEDRPDSQEPGLEVIMELEGGGKYTFHEIRHFLNCIQNGESPLTDGPSSLQGLRVIWRMYEAERQGIIADLRGLGLDEEWKPVTQPHVV</sequence>
<proteinExistence type="predicted"/>
<dbReference type="Gene3D" id="3.40.50.720">
    <property type="entry name" value="NAD(P)-binding Rossmann-like Domain"/>
    <property type="match status" value="1"/>
</dbReference>
<dbReference type="SUPFAM" id="SSF51735">
    <property type="entry name" value="NAD(P)-binding Rossmann-fold domains"/>
    <property type="match status" value="1"/>
</dbReference>
<name>A0ABS4J9U9_9BACL</name>
<dbReference type="InterPro" id="IPR036291">
    <property type="entry name" value="NAD(P)-bd_dom_sf"/>
</dbReference>
<evidence type="ECO:0000259" key="2">
    <source>
        <dbReference type="Pfam" id="PF22725"/>
    </source>
</evidence>
<dbReference type="PANTHER" id="PTHR43377:SF2">
    <property type="entry name" value="BINDING ROSSMANN FOLD OXIDOREDUCTASE, PUTATIVE (AFU_ORTHOLOGUE AFUA_4G00560)-RELATED"/>
    <property type="match status" value="1"/>
</dbReference>
<accession>A0ABS4J9U9</accession>
<dbReference type="Gene3D" id="3.30.360.10">
    <property type="entry name" value="Dihydrodipicolinate Reductase, domain 2"/>
    <property type="match status" value="1"/>
</dbReference>
<dbReference type="EMBL" id="JAGGLB010000053">
    <property type="protein sequence ID" value="MBP1996619.1"/>
    <property type="molecule type" value="Genomic_DNA"/>
</dbReference>
<feature type="domain" description="GFO/IDH/MocA-like oxidoreductase" evidence="2">
    <location>
        <begin position="132"/>
        <end position="254"/>
    </location>
</feature>
<dbReference type="Pfam" id="PF01408">
    <property type="entry name" value="GFO_IDH_MocA"/>
    <property type="match status" value="1"/>
</dbReference>
<evidence type="ECO:0000259" key="1">
    <source>
        <dbReference type="Pfam" id="PF01408"/>
    </source>
</evidence>
<protein>
    <submittedName>
        <fullName evidence="3">Dehydrogenase</fullName>
    </submittedName>
</protein>
<gene>
    <name evidence="3" type="ORF">J2Z66_008267</name>
</gene>
<evidence type="ECO:0000313" key="4">
    <source>
        <dbReference type="Proteomes" id="UP001519287"/>
    </source>
</evidence>
<feature type="domain" description="Gfo/Idh/MocA-like oxidoreductase N-terminal" evidence="1">
    <location>
        <begin position="4"/>
        <end position="122"/>
    </location>
</feature>
<dbReference type="Pfam" id="PF22725">
    <property type="entry name" value="GFO_IDH_MocA_C3"/>
    <property type="match status" value="1"/>
</dbReference>
<dbReference type="RefSeq" id="WP_209979236.1">
    <property type="nucleotide sequence ID" value="NZ_JAGGLB010000053.1"/>
</dbReference>
<organism evidence="3 4">
    <name type="scientific">Paenibacillus eucommiae</name>
    <dbReference type="NCBI Taxonomy" id="1355755"/>
    <lineage>
        <taxon>Bacteria</taxon>
        <taxon>Bacillati</taxon>
        <taxon>Bacillota</taxon>
        <taxon>Bacilli</taxon>
        <taxon>Bacillales</taxon>
        <taxon>Paenibacillaceae</taxon>
        <taxon>Paenibacillus</taxon>
    </lineage>
</organism>